<accession>A0A365QTI2</accession>
<protein>
    <submittedName>
        <fullName evidence="2">Uncharacterized protein</fullName>
    </submittedName>
</protein>
<feature type="region of interest" description="Disordered" evidence="1">
    <location>
        <begin position="1"/>
        <end position="20"/>
    </location>
</feature>
<sequence length="79" mass="8424">MCGAIASYGPFKTPSPHDTSQRRALFCNGRFHSPEDAQRFCVQRDTDPAKAASRCVSPWHASRATAATAVAPFAPAFAG</sequence>
<gene>
    <name evidence="2" type="ORF">DPV79_18640</name>
</gene>
<evidence type="ECO:0000313" key="2">
    <source>
        <dbReference type="EMBL" id="RBB38102.1"/>
    </source>
</evidence>
<dbReference type="Proteomes" id="UP000252458">
    <property type="component" value="Unassembled WGS sequence"/>
</dbReference>
<evidence type="ECO:0000256" key="1">
    <source>
        <dbReference type="SAM" id="MobiDB-lite"/>
    </source>
</evidence>
<keyword evidence="3" id="KW-1185">Reference proteome</keyword>
<name>A0A365QTI2_9BURK</name>
<proteinExistence type="predicted"/>
<evidence type="ECO:0000313" key="3">
    <source>
        <dbReference type="Proteomes" id="UP000252458"/>
    </source>
</evidence>
<organism evidence="2 3">
    <name type="scientific">Burkholderia reimsis</name>
    <dbReference type="NCBI Taxonomy" id="2234132"/>
    <lineage>
        <taxon>Bacteria</taxon>
        <taxon>Pseudomonadati</taxon>
        <taxon>Pseudomonadota</taxon>
        <taxon>Betaproteobacteria</taxon>
        <taxon>Burkholderiales</taxon>
        <taxon>Burkholderiaceae</taxon>
        <taxon>Burkholderia</taxon>
    </lineage>
</organism>
<comment type="caution">
    <text evidence="2">The sequence shown here is derived from an EMBL/GenBank/DDBJ whole genome shotgun (WGS) entry which is preliminary data.</text>
</comment>
<reference evidence="2 3" key="1">
    <citation type="submission" date="2018-06" db="EMBL/GenBank/DDBJ databases">
        <title>Draft genome sequence of Burkholderia reimsis strain BE51 isolated from a French agricultural soil.</title>
        <authorList>
            <person name="Esmaeel Q."/>
        </authorList>
    </citation>
    <scope>NUCLEOTIDE SEQUENCE [LARGE SCALE GENOMIC DNA]</scope>
    <source>
        <strain evidence="2 3">BE51</strain>
    </source>
</reference>
<dbReference type="AlphaFoldDB" id="A0A365QTI2"/>
<dbReference type="EMBL" id="QMFZ01000015">
    <property type="protein sequence ID" value="RBB38102.1"/>
    <property type="molecule type" value="Genomic_DNA"/>
</dbReference>